<organism evidence="1">
    <name type="scientific">Microviridae sp. ctCVC7</name>
    <dbReference type="NCBI Taxonomy" id="2826729"/>
    <lineage>
        <taxon>Viruses</taxon>
        <taxon>Monodnaviria</taxon>
        <taxon>Sangervirae</taxon>
        <taxon>Phixviricota</taxon>
        <taxon>Malgrandaviricetes</taxon>
        <taxon>Petitvirales</taxon>
        <taxon>Microviridae</taxon>
    </lineage>
</organism>
<dbReference type="EMBL" id="BK014802">
    <property type="protein sequence ID" value="DAD76469.1"/>
    <property type="molecule type" value="Genomic_DNA"/>
</dbReference>
<name>A0A8S5M2D7_9VIRU</name>
<reference evidence="1" key="1">
    <citation type="journal article" date="2021" name="Proc. Natl. Acad. Sci. U.S.A.">
        <title>A Catalog of Tens of Thousands of Viruses from Human Metagenomes Reveals Hidden Associations with Chronic Diseases.</title>
        <authorList>
            <person name="Tisza M.J."/>
            <person name="Buck C.B."/>
        </authorList>
    </citation>
    <scope>NUCLEOTIDE SEQUENCE</scope>
    <source>
        <strain evidence="1">CtCVC7</strain>
    </source>
</reference>
<proteinExistence type="predicted"/>
<evidence type="ECO:0000313" key="1">
    <source>
        <dbReference type="EMBL" id="DAD76469.1"/>
    </source>
</evidence>
<sequence>MKEKVIYRCEFIFADEYGKDVFVMNFDQFKTVASVTKFYLLLVSNNPQYIIRIGKMDKIKLD</sequence>
<protein>
    <submittedName>
        <fullName evidence="1">Uncharacterized protein</fullName>
    </submittedName>
</protein>
<accession>A0A8S5M2D7</accession>